<dbReference type="InterPro" id="IPR029063">
    <property type="entry name" value="SAM-dependent_MTases_sf"/>
</dbReference>
<feature type="domain" description="Methyltransferase" evidence="3">
    <location>
        <begin position="34"/>
        <end position="125"/>
    </location>
</feature>
<evidence type="ECO:0000313" key="4">
    <source>
        <dbReference type="EMBL" id="MCF2532941.1"/>
    </source>
</evidence>
<proteinExistence type="predicted"/>
<keyword evidence="2" id="KW-0808">Transferase</keyword>
<reference evidence="4" key="1">
    <citation type="submission" date="2022-01" db="EMBL/GenBank/DDBJ databases">
        <title>Genome-Based Taxonomic Classification of the Phylum Actinobacteria.</title>
        <authorList>
            <person name="Gao Y."/>
        </authorList>
    </citation>
    <scope>NUCLEOTIDE SEQUENCE</scope>
    <source>
        <strain evidence="4">KLBMP 8922</strain>
    </source>
</reference>
<evidence type="ECO:0000256" key="1">
    <source>
        <dbReference type="ARBA" id="ARBA00022603"/>
    </source>
</evidence>
<dbReference type="CDD" id="cd02440">
    <property type="entry name" value="AdoMet_MTases"/>
    <property type="match status" value="1"/>
</dbReference>
<dbReference type="EMBL" id="JAKFHA010000041">
    <property type="protein sequence ID" value="MCF2532941.1"/>
    <property type="molecule type" value="Genomic_DNA"/>
</dbReference>
<dbReference type="Proteomes" id="UP001165378">
    <property type="component" value="Unassembled WGS sequence"/>
</dbReference>
<sequence>MTWNAMQYDNNFSFVSAYGRGVVELLAAEPGERILDLGCGTGDLAVEIAASGASVHGIDGDAEMIRTAVAKHGEAAGAPTFAVADGHTFTVAEPFDAVFSNAALHWMKQPGEVAARVRDALVPGGRFVAEFGAGRNVAALIEGLRTAAAEVAPGVPVELPWYFPSTAEYATCLEQAGFEVRTTSYFDRPTALSPGDTAADWWRMFGPLVLRHFPADVHEPLLARVDDVLRDRLTREDGSWYADYARLRFVAVRR</sequence>
<accession>A0AA41Q8Y5</accession>
<dbReference type="Pfam" id="PF13649">
    <property type="entry name" value="Methyltransf_25"/>
    <property type="match status" value="1"/>
</dbReference>
<dbReference type="GO" id="GO:0032259">
    <property type="term" value="P:methylation"/>
    <property type="evidence" value="ECO:0007669"/>
    <property type="project" value="UniProtKB-KW"/>
</dbReference>
<dbReference type="RefSeq" id="WP_235057712.1">
    <property type="nucleotide sequence ID" value="NZ_JAKFHA010000041.1"/>
</dbReference>
<keyword evidence="5" id="KW-1185">Reference proteome</keyword>
<protein>
    <submittedName>
        <fullName evidence="4">Methyltransferase domain-containing protein</fullName>
    </submittedName>
</protein>
<evidence type="ECO:0000259" key="3">
    <source>
        <dbReference type="Pfam" id="PF13649"/>
    </source>
</evidence>
<dbReference type="AlphaFoldDB" id="A0AA41Q8Y5"/>
<gene>
    <name evidence="4" type="ORF">LZ495_37810</name>
</gene>
<dbReference type="GO" id="GO:0008168">
    <property type="term" value="F:methyltransferase activity"/>
    <property type="evidence" value="ECO:0007669"/>
    <property type="project" value="UniProtKB-KW"/>
</dbReference>
<dbReference type="PANTHER" id="PTHR43861">
    <property type="entry name" value="TRANS-ACONITATE 2-METHYLTRANSFERASE-RELATED"/>
    <property type="match status" value="1"/>
</dbReference>
<comment type="caution">
    <text evidence="4">The sequence shown here is derived from an EMBL/GenBank/DDBJ whole genome shotgun (WGS) entry which is preliminary data.</text>
</comment>
<dbReference type="GO" id="GO:0017000">
    <property type="term" value="P:antibiotic biosynthetic process"/>
    <property type="evidence" value="ECO:0007669"/>
    <property type="project" value="UniProtKB-ARBA"/>
</dbReference>
<keyword evidence="1 4" id="KW-0489">Methyltransferase</keyword>
<evidence type="ECO:0000256" key="2">
    <source>
        <dbReference type="ARBA" id="ARBA00022679"/>
    </source>
</evidence>
<dbReference type="Gene3D" id="3.40.50.150">
    <property type="entry name" value="Vaccinia Virus protein VP39"/>
    <property type="match status" value="1"/>
</dbReference>
<dbReference type="PANTHER" id="PTHR43861:SF1">
    <property type="entry name" value="TRANS-ACONITATE 2-METHYLTRANSFERASE"/>
    <property type="match status" value="1"/>
</dbReference>
<evidence type="ECO:0000313" key="5">
    <source>
        <dbReference type="Proteomes" id="UP001165378"/>
    </source>
</evidence>
<organism evidence="4 5">
    <name type="scientific">Yinghuangia soli</name>
    <dbReference type="NCBI Taxonomy" id="2908204"/>
    <lineage>
        <taxon>Bacteria</taxon>
        <taxon>Bacillati</taxon>
        <taxon>Actinomycetota</taxon>
        <taxon>Actinomycetes</taxon>
        <taxon>Kitasatosporales</taxon>
        <taxon>Streptomycetaceae</taxon>
        <taxon>Yinghuangia</taxon>
    </lineage>
</organism>
<dbReference type="InterPro" id="IPR041698">
    <property type="entry name" value="Methyltransf_25"/>
</dbReference>
<name>A0AA41Q8Y5_9ACTN</name>
<dbReference type="SUPFAM" id="SSF53335">
    <property type="entry name" value="S-adenosyl-L-methionine-dependent methyltransferases"/>
    <property type="match status" value="1"/>
</dbReference>